<keyword evidence="1" id="KW-0479">Metal-binding</keyword>
<dbReference type="GO" id="GO:0070813">
    <property type="term" value="P:hydrogen sulfide metabolic process"/>
    <property type="evidence" value="ECO:0007669"/>
    <property type="project" value="TreeGrafter"/>
</dbReference>
<dbReference type="FunFam" id="3.40.250.10:FF:000049">
    <property type="entry name" value="Phage shock protein E"/>
    <property type="match status" value="1"/>
</dbReference>
<keyword evidence="3" id="KW-0378">Hydrolase</keyword>
<name>A0A437SBG0_BACTU</name>
<dbReference type="SUPFAM" id="SSF52821">
    <property type="entry name" value="Rhodanese/Cell cycle control phosphatase"/>
    <property type="match status" value="2"/>
</dbReference>
<dbReference type="InterPro" id="IPR001279">
    <property type="entry name" value="Metallo-B-lactamas"/>
</dbReference>
<dbReference type="GO" id="GO:0016787">
    <property type="term" value="F:hydrolase activity"/>
    <property type="evidence" value="ECO:0007669"/>
    <property type="project" value="UniProtKB-KW"/>
</dbReference>
<dbReference type="AlphaFoldDB" id="A0A437SBG0"/>
<comment type="caution">
    <text evidence="3">The sequence shown here is derived from an EMBL/GenBank/DDBJ whole genome shotgun (WGS) entry which is preliminary data.</text>
</comment>
<dbReference type="Pfam" id="PF00753">
    <property type="entry name" value="Lactamase_B"/>
    <property type="match status" value="1"/>
</dbReference>
<sequence length="473" mass="53303">MLLECFYHEKLAHASYIMGCQDHGVAIVIDPGRHIEQYMEFARKRGLDIIAVTETHIHADFVSGAKELALSCNAMFYASAEGGSTWQYQYLDQVPYHLVRDGSEFHIGTIQFQVIHTPGHTPESISFLVIDTKQHNETNDKPIGIFTGDFLFVGDVGRPDLLETAGGIPHHAKDSAKDLFHSIQKIKTMPVYLQIWPSHRAGSACGKSLGAIPSSTMGYEKLFNWAFQTEEENSFVVHVLSGQPEPPPYFSKMKRINQAGPPIRTQGLIKEIHSFPAWQQLAHTDQQIIDTREPKFFASGHVKGSLNIPYNQSFTTWCGWFLEDSQDLIIVIDPLSANINEVRRDLEAIGLDRMIAYMPSNTLEDIESLETYEERSVQELFPLIQSGTYPVIDVRNQSEWNEGHLPHAKHITLEHLTKHVQDIPKDRPIIVQCRSGIRSAIAASILQKHGVKDVINVQGGYLAWLKAEFPICK</sequence>
<dbReference type="InterPro" id="IPR036873">
    <property type="entry name" value="Rhodanese-like_dom_sf"/>
</dbReference>
<gene>
    <name evidence="3" type="ORF">BM74_29505</name>
</gene>
<dbReference type="CDD" id="cd00158">
    <property type="entry name" value="RHOD"/>
    <property type="match status" value="1"/>
</dbReference>
<dbReference type="PANTHER" id="PTHR43084:SF1">
    <property type="entry name" value="PERSULFIDE DIOXYGENASE ETHE1, MITOCHONDRIAL"/>
    <property type="match status" value="1"/>
</dbReference>
<evidence type="ECO:0000313" key="4">
    <source>
        <dbReference type="Proteomes" id="UP000286687"/>
    </source>
</evidence>
<evidence type="ECO:0000256" key="1">
    <source>
        <dbReference type="ARBA" id="ARBA00022723"/>
    </source>
</evidence>
<dbReference type="Pfam" id="PF00581">
    <property type="entry name" value="Rhodanese"/>
    <property type="match status" value="2"/>
</dbReference>
<evidence type="ECO:0000313" key="3">
    <source>
        <dbReference type="EMBL" id="RVU60796.1"/>
    </source>
</evidence>
<feature type="domain" description="Rhodanese" evidence="2">
    <location>
        <begin position="282"/>
        <end position="312"/>
    </location>
</feature>
<dbReference type="SMART" id="SM00450">
    <property type="entry name" value="RHOD"/>
    <property type="match status" value="2"/>
</dbReference>
<dbReference type="PANTHER" id="PTHR43084">
    <property type="entry name" value="PERSULFIDE DIOXYGENASE ETHE1"/>
    <property type="match status" value="1"/>
</dbReference>
<dbReference type="CDD" id="cd07724">
    <property type="entry name" value="POD-like_MBL-fold"/>
    <property type="match status" value="1"/>
</dbReference>
<evidence type="ECO:0000259" key="2">
    <source>
        <dbReference type="PROSITE" id="PS50206"/>
    </source>
</evidence>
<dbReference type="EMBL" id="LDER01000361">
    <property type="protein sequence ID" value="RVU60796.1"/>
    <property type="molecule type" value="Genomic_DNA"/>
</dbReference>
<dbReference type="SUPFAM" id="SSF56281">
    <property type="entry name" value="Metallo-hydrolase/oxidoreductase"/>
    <property type="match status" value="1"/>
</dbReference>
<dbReference type="FunFam" id="3.60.15.10:FF:000030">
    <property type="entry name" value="Metallo-beta-lactamase family protein"/>
    <property type="match status" value="1"/>
</dbReference>
<dbReference type="Gene3D" id="3.60.15.10">
    <property type="entry name" value="Ribonuclease Z/Hydroxyacylglutathione hydrolase-like"/>
    <property type="match status" value="1"/>
</dbReference>
<dbReference type="GO" id="GO:0046872">
    <property type="term" value="F:metal ion binding"/>
    <property type="evidence" value="ECO:0007669"/>
    <property type="project" value="UniProtKB-KW"/>
</dbReference>
<proteinExistence type="predicted"/>
<accession>A0A437SBG0</accession>
<dbReference type="PROSITE" id="PS50206">
    <property type="entry name" value="RHODANESE_3"/>
    <property type="match status" value="2"/>
</dbReference>
<feature type="domain" description="Rhodanese" evidence="2">
    <location>
        <begin position="385"/>
        <end position="473"/>
    </location>
</feature>
<reference evidence="3 4" key="1">
    <citation type="submission" date="2018-01" db="EMBL/GenBank/DDBJ databases">
        <title>Complete genome sequence of G25-42.</title>
        <authorList>
            <person name="Zheng Z."/>
            <person name="Sun M."/>
        </authorList>
    </citation>
    <scope>NUCLEOTIDE SEQUENCE [LARGE SCALE GENOMIC DNA]</scope>
    <source>
        <strain evidence="3 4">G25-42</strain>
    </source>
</reference>
<dbReference type="InterPro" id="IPR036866">
    <property type="entry name" value="RibonucZ/Hydroxyglut_hydro"/>
</dbReference>
<dbReference type="RefSeq" id="WP_127814564.1">
    <property type="nucleotide sequence ID" value="NZ_LDER01000361.1"/>
</dbReference>
<dbReference type="InterPro" id="IPR051682">
    <property type="entry name" value="Mito_Persulfide_Diox"/>
</dbReference>
<protein>
    <submittedName>
        <fullName evidence="3">Zn-dependent hydrolase</fullName>
    </submittedName>
</protein>
<organism evidence="3 4">
    <name type="scientific">Bacillus thuringiensis</name>
    <dbReference type="NCBI Taxonomy" id="1428"/>
    <lineage>
        <taxon>Bacteria</taxon>
        <taxon>Bacillati</taxon>
        <taxon>Bacillota</taxon>
        <taxon>Bacilli</taxon>
        <taxon>Bacillales</taxon>
        <taxon>Bacillaceae</taxon>
        <taxon>Bacillus</taxon>
        <taxon>Bacillus cereus group</taxon>
    </lineage>
</organism>
<dbReference type="GO" id="GO:0006749">
    <property type="term" value="P:glutathione metabolic process"/>
    <property type="evidence" value="ECO:0007669"/>
    <property type="project" value="InterPro"/>
</dbReference>
<dbReference type="InterPro" id="IPR001763">
    <property type="entry name" value="Rhodanese-like_dom"/>
</dbReference>
<dbReference type="Gene3D" id="3.40.250.10">
    <property type="entry name" value="Rhodanese-like domain"/>
    <property type="match status" value="2"/>
</dbReference>
<dbReference type="InterPro" id="IPR044528">
    <property type="entry name" value="POD-like_MBL-fold"/>
</dbReference>
<dbReference type="Proteomes" id="UP000286687">
    <property type="component" value="Unassembled WGS sequence"/>
</dbReference>
<dbReference type="GO" id="GO:0050313">
    <property type="term" value="F:sulfur dioxygenase activity"/>
    <property type="evidence" value="ECO:0007669"/>
    <property type="project" value="InterPro"/>
</dbReference>
<dbReference type="SMART" id="SM00849">
    <property type="entry name" value="Lactamase_B"/>
    <property type="match status" value="1"/>
</dbReference>